<dbReference type="RefSeq" id="XP_025378715.1">
    <property type="nucleotide sequence ID" value="XM_025521029.1"/>
</dbReference>
<dbReference type="STRING" id="215250.A0A316YQ58"/>
<dbReference type="Gene3D" id="3.40.50.150">
    <property type="entry name" value="Vaccinia Virus protein VP39"/>
    <property type="match status" value="1"/>
</dbReference>
<evidence type="ECO:0000313" key="10">
    <source>
        <dbReference type="Proteomes" id="UP000245768"/>
    </source>
</evidence>
<sequence length="326" mass="36073">MAGKKERAKGTGSEPYSGYQVNDASLERQAKRKAVLEEERKRRVLSNIDPVLKQHAVTRARDLPVNMRKYWNNRHDLFSLFDGSSETGQIPLLDAESWYSVTPEAIAARIAERCRCNTVVDAFCGAGGNAIQFAFTCERVIAIDVDPIKVALARWNAKVYGVDDRITFLVGDFFDYVKACRRFRDEGVRDDAQAWQGSETANIDVIFLSPPWGGVTYRDPSSIQANNHTGEELGSTASGPAYYPLSLLAPTGGKVMFDAASSLTSNVAMFLPRNVDLKEVVGLAEGTESTEEKGEVIVDVEEQFMGEYCKALSCYFGELTKFDGSW</sequence>
<dbReference type="PANTHER" id="PTHR14741">
    <property type="entry name" value="S-ADENOSYLMETHIONINE-DEPENDENT METHYLTRANSFERASE RELATED"/>
    <property type="match status" value="1"/>
</dbReference>
<dbReference type="AlphaFoldDB" id="A0A316YQ58"/>
<keyword evidence="10" id="KW-1185">Reference proteome</keyword>
<dbReference type="CDD" id="cd02440">
    <property type="entry name" value="AdoMet_MTases"/>
    <property type="match status" value="1"/>
</dbReference>
<dbReference type="PANTHER" id="PTHR14741:SF32">
    <property type="entry name" value="TRIMETHYLGUANOSINE SYNTHASE"/>
    <property type="match status" value="1"/>
</dbReference>
<dbReference type="GeneID" id="37042945"/>
<dbReference type="InParanoid" id="A0A316YQ58"/>
<comment type="catalytic activity">
    <reaction evidence="5">
        <text>a 5'-end (N(2),N(7)-dimethyl 5'-triphosphoguanosine)-ribonucleoside in snRNA + S-adenosyl-L-methionine = a 5'-end (N(2),N(2),N(7)-trimethyl 5'-triphosphoguanosine)-ribonucleoside in snRNA + S-adenosyl-L-homocysteine + H(+)</text>
        <dbReference type="Rhea" id="RHEA:78479"/>
        <dbReference type="Rhea" id="RHEA-COMP:19087"/>
        <dbReference type="Rhea" id="RHEA-COMP:19089"/>
        <dbReference type="ChEBI" id="CHEBI:15378"/>
        <dbReference type="ChEBI" id="CHEBI:57856"/>
        <dbReference type="ChEBI" id="CHEBI:59789"/>
        <dbReference type="ChEBI" id="CHEBI:167623"/>
        <dbReference type="ChEBI" id="CHEBI:172880"/>
    </reaction>
    <physiologicalReaction direction="left-to-right" evidence="5">
        <dbReference type="Rhea" id="RHEA:78480"/>
    </physiologicalReaction>
</comment>
<proteinExistence type="inferred from homology"/>
<dbReference type="GO" id="GO:0071164">
    <property type="term" value="F:RNA cap trimethylguanosine synthase activity"/>
    <property type="evidence" value="ECO:0007669"/>
    <property type="project" value="TreeGrafter"/>
</dbReference>
<evidence type="ECO:0000256" key="3">
    <source>
        <dbReference type="ARBA" id="ARBA00047418"/>
    </source>
</evidence>
<evidence type="ECO:0000256" key="5">
    <source>
        <dbReference type="ARBA" id="ARBA00048763"/>
    </source>
</evidence>
<evidence type="ECO:0000256" key="1">
    <source>
        <dbReference type="ARBA" id="ARBA00018517"/>
    </source>
</evidence>
<comment type="catalytic activity">
    <reaction evidence="6">
        <text>a 5'-end (N(7)-methyl 5'-triphosphoguanosine)-ribonucleoside in snRNA + S-adenosyl-L-methionine = a 5'-end (N(2),N(7)-dimethyl 5'-triphosphoguanosine)-ribonucleoside in snRNA + S-adenosyl-L-homocysteine + H(+)</text>
        <dbReference type="Rhea" id="RHEA:78471"/>
        <dbReference type="Rhea" id="RHEA-COMP:19085"/>
        <dbReference type="Rhea" id="RHEA-COMP:19087"/>
        <dbReference type="ChEBI" id="CHEBI:15378"/>
        <dbReference type="ChEBI" id="CHEBI:57856"/>
        <dbReference type="ChEBI" id="CHEBI:59789"/>
        <dbReference type="ChEBI" id="CHEBI:156461"/>
        <dbReference type="ChEBI" id="CHEBI:172880"/>
    </reaction>
    <physiologicalReaction direction="left-to-right" evidence="6">
        <dbReference type="Rhea" id="RHEA:78472"/>
    </physiologicalReaction>
</comment>
<accession>A0A316YQ58</accession>
<comment type="similarity">
    <text evidence="2">Belongs to the methyltransferase superfamily. Trimethylguanosine synthase family.</text>
</comment>
<comment type="catalytic activity">
    <reaction evidence="3">
        <text>a 5'-end (N(2),N(7)-dimethyl 5'-triphosphoguanosine)-ribonucleoside in snoRNA + S-adenosyl-L-methionine = a 5'-end (N(2),N(2),N(7)-trimethyl 5'-triphosphoguanosine)-ribonucleoside in snoRNA + S-adenosyl-L-homocysteine + H(+)</text>
        <dbReference type="Rhea" id="RHEA:78507"/>
        <dbReference type="Rhea" id="RHEA-COMP:19088"/>
        <dbReference type="Rhea" id="RHEA-COMP:19090"/>
        <dbReference type="ChEBI" id="CHEBI:15378"/>
        <dbReference type="ChEBI" id="CHEBI:57856"/>
        <dbReference type="ChEBI" id="CHEBI:59789"/>
        <dbReference type="ChEBI" id="CHEBI:167623"/>
        <dbReference type="ChEBI" id="CHEBI:172880"/>
    </reaction>
    <physiologicalReaction direction="left-to-right" evidence="3">
        <dbReference type="Rhea" id="RHEA:78508"/>
    </physiologicalReaction>
</comment>
<gene>
    <name evidence="9" type="ORF">FA10DRAFT_265365</name>
</gene>
<dbReference type="SUPFAM" id="SSF53335">
    <property type="entry name" value="S-adenosyl-L-methionine-dependent methyltransferases"/>
    <property type="match status" value="1"/>
</dbReference>
<evidence type="ECO:0000256" key="4">
    <source>
        <dbReference type="ARBA" id="ARBA00048740"/>
    </source>
</evidence>
<organism evidence="9 10">
    <name type="scientific">Acaromyces ingoldii</name>
    <dbReference type="NCBI Taxonomy" id="215250"/>
    <lineage>
        <taxon>Eukaryota</taxon>
        <taxon>Fungi</taxon>
        <taxon>Dikarya</taxon>
        <taxon>Basidiomycota</taxon>
        <taxon>Ustilaginomycotina</taxon>
        <taxon>Exobasidiomycetes</taxon>
        <taxon>Exobasidiales</taxon>
        <taxon>Cryptobasidiaceae</taxon>
        <taxon>Acaromyces</taxon>
    </lineage>
</organism>
<dbReference type="Proteomes" id="UP000245768">
    <property type="component" value="Unassembled WGS sequence"/>
</dbReference>
<feature type="region of interest" description="Disordered" evidence="8">
    <location>
        <begin position="1"/>
        <end position="25"/>
    </location>
</feature>
<evidence type="ECO:0000256" key="7">
    <source>
        <dbReference type="ARBA" id="ARBA00049790"/>
    </source>
</evidence>
<dbReference type="OrthoDB" id="194443at2759"/>
<dbReference type="Pfam" id="PF09445">
    <property type="entry name" value="Methyltransf_15"/>
    <property type="match status" value="1"/>
</dbReference>
<dbReference type="FunCoup" id="A0A316YQ58">
    <property type="interactions" value="207"/>
</dbReference>
<evidence type="ECO:0000256" key="2">
    <source>
        <dbReference type="ARBA" id="ARBA00025783"/>
    </source>
</evidence>
<dbReference type="InterPro" id="IPR029063">
    <property type="entry name" value="SAM-dependent_MTases_sf"/>
</dbReference>
<comment type="catalytic activity">
    <reaction evidence="4">
        <text>a 5'-end (N(7)-methyl 5'-triphosphoguanosine)-ribonucleoside in snoRNA + S-adenosyl-L-methionine = a 5'-end (N(2),N(7)-dimethyl 5'-triphosphoguanosine)-ribonucleoside in snoRNA + S-adenosyl-L-homocysteine + H(+)</text>
        <dbReference type="Rhea" id="RHEA:78475"/>
        <dbReference type="Rhea" id="RHEA-COMP:19086"/>
        <dbReference type="Rhea" id="RHEA-COMP:19088"/>
        <dbReference type="ChEBI" id="CHEBI:15378"/>
        <dbReference type="ChEBI" id="CHEBI:57856"/>
        <dbReference type="ChEBI" id="CHEBI:59789"/>
        <dbReference type="ChEBI" id="CHEBI:156461"/>
        <dbReference type="ChEBI" id="CHEBI:172880"/>
    </reaction>
    <physiologicalReaction direction="left-to-right" evidence="4">
        <dbReference type="Rhea" id="RHEA:78476"/>
    </physiologicalReaction>
</comment>
<name>A0A316YQ58_9BASI</name>
<dbReference type="InterPro" id="IPR019012">
    <property type="entry name" value="RNA_cap_Gua-N2-MeTrfase"/>
</dbReference>
<keyword evidence="9" id="KW-0808">Transferase</keyword>
<protein>
    <recommendedName>
        <fullName evidence="1">Trimethylguanosine synthase</fullName>
    </recommendedName>
    <alternativeName>
        <fullName evidence="7">Cap-specific guanine-N(2) methyltransferase</fullName>
    </alternativeName>
</protein>
<dbReference type="EMBL" id="KZ819635">
    <property type="protein sequence ID" value="PWN91517.1"/>
    <property type="molecule type" value="Genomic_DNA"/>
</dbReference>
<dbReference type="GO" id="GO:0005634">
    <property type="term" value="C:nucleus"/>
    <property type="evidence" value="ECO:0007669"/>
    <property type="project" value="TreeGrafter"/>
</dbReference>
<evidence type="ECO:0000313" key="9">
    <source>
        <dbReference type="EMBL" id="PWN91517.1"/>
    </source>
</evidence>
<evidence type="ECO:0000256" key="6">
    <source>
        <dbReference type="ARBA" id="ARBA00049075"/>
    </source>
</evidence>
<keyword evidence="9" id="KW-0489">Methyltransferase</keyword>
<reference evidence="9 10" key="1">
    <citation type="journal article" date="2018" name="Mol. Biol. Evol.">
        <title>Broad Genomic Sampling Reveals a Smut Pathogenic Ancestry of the Fungal Clade Ustilaginomycotina.</title>
        <authorList>
            <person name="Kijpornyongpan T."/>
            <person name="Mondo S.J."/>
            <person name="Barry K."/>
            <person name="Sandor L."/>
            <person name="Lee J."/>
            <person name="Lipzen A."/>
            <person name="Pangilinan J."/>
            <person name="LaButti K."/>
            <person name="Hainaut M."/>
            <person name="Henrissat B."/>
            <person name="Grigoriev I.V."/>
            <person name="Spatafora J.W."/>
            <person name="Aime M.C."/>
        </authorList>
    </citation>
    <scope>NUCLEOTIDE SEQUENCE [LARGE SCALE GENOMIC DNA]</scope>
    <source>
        <strain evidence="9 10">MCA 4198</strain>
    </source>
</reference>
<evidence type="ECO:0000256" key="8">
    <source>
        <dbReference type="SAM" id="MobiDB-lite"/>
    </source>
</evidence>